<dbReference type="Gene3D" id="2.130.10.10">
    <property type="entry name" value="YVTN repeat-like/Quinoprotein amine dehydrogenase"/>
    <property type="match status" value="4"/>
</dbReference>
<dbReference type="Pfam" id="PF07494">
    <property type="entry name" value="Reg_prop"/>
    <property type="match status" value="4"/>
</dbReference>
<accession>A0A095SUV6</accession>
<dbReference type="InterPro" id="IPR011110">
    <property type="entry name" value="Reg_prop"/>
</dbReference>
<gene>
    <name evidence="2" type="ORF">LG45_08890</name>
</gene>
<keyword evidence="1" id="KW-0597">Phosphoprotein</keyword>
<dbReference type="InterPro" id="IPR015943">
    <property type="entry name" value="WD40/YVTN_repeat-like_dom_sf"/>
</dbReference>
<organism evidence="2 3">
    <name type="scientific">Flavobacterium aquatile LMG 4008 = ATCC 11947</name>
    <dbReference type="NCBI Taxonomy" id="1453498"/>
    <lineage>
        <taxon>Bacteria</taxon>
        <taxon>Pseudomonadati</taxon>
        <taxon>Bacteroidota</taxon>
        <taxon>Flavobacteriia</taxon>
        <taxon>Flavobacteriales</taxon>
        <taxon>Flavobacteriaceae</taxon>
        <taxon>Flavobacterium</taxon>
    </lineage>
</organism>
<proteinExistence type="predicted"/>
<reference evidence="2 3" key="1">
    <citation type="submission" date="2014-09" db="EMBL/GenBank/DDBJ databases">
        <title>Whole Genome Shotgun of Flavobacterium aquatile LMG 4008.</title>
        <authorList>
            <person name="Gale A.N."/>
            <person name="Pipes S.E."/>
            <person name="Newman J.D."/>
        </authorList>
    </citation>
    <scope>NUCLEOTIDE SEQUENCE [LARGE SCALE GENOMIC DNA]</scope>
    <source>
        <strain evidence="2 3">LMG 4008</strain>
    </source>
</reference>
<evidence type="ECO:0000256" key="1">
    <source>
        <dbReference type="ARBA" id="ARBA00022553"/>
    </source>
</evidence>
<dbReference type="OrthoDB" id="799853at2"/>
<dbReference type="RefSeq" id="WP_035126192.1">
    <property type="nucleotide sequence ID" value="NZ_JRHH01000003.1"/>
</dbReference>
<dbReference type="PANTHER" id="PTHR43547">
    <property type="entry name" value="TWO-COMPONENT HISTIDINE KINASE"/>
    <property type="match status" value="1"/>
</dbReference>
<dbReference type="GO" id="GO:0000155">
    <property type="term" value="F:phosphorelay sensor kinase activity"/>
    <property type="evidence" value="ECO:0007669"/>
    <property type="project" value="TreeGrafter"/>
</dbReference>
<dbReference type="EMBL" id="JRHH01000003">
    <property type="protein sequence ID" value="KGD68392.1"/>
    <property type="molecule type" value="Genomic_DNA"/>
</dbReference>
<evidence type="ECO:0008006" key="4">
    <source>
        <dbReference type="Google" id="ProtNLM"/>
    </source>
</evidence>
<protein>
    <recommendedName>
        <fullName evidence="4">Histidine kinase</fullName>
    </recommendedName>
</protein>
<evidence type="ECO:0000313" key="3">
    <source>
        <dbReference type="Proteomes" id="UP000029554"/>
    </source>
</evidence>
<dbReference type="STRING" id="1453498.LG45_08890"/>
<name>A0A095SUV6_9FLAO</name>
<sequence length="349" mass="39206">MKLITLIILSILSTSCNSQEKKVNTTKKSDSVKVEMEAQIGEYVTNIFEDSKGNLWFGTNGNGIARYDGEKLKYFTTKDGLPSDRVTAIKEGSNGIFWLNTGEGLTKYDGTNFTNFLVGDDFNSNMIANLLIDSKNVFWVGTWNGVYKFDGKSFRHFSIPFPKVDTKINEDTKNWIMGISEDAKGNIWFLRDGYGVCKYDGNSFTHFLKKDGLHSNNVTQIEFDKDGNVWIGTRVAERDDPDPKKRFGKGGVNKMIGNKIISFPEIAGFNDGDVYQIYSDKSDTIWIATVKNGVYKYDGKAFKNYKVPISIMAMMEDRKGNLWLGGAGGLYRINQSGEVINVTTKGPWK</sequence>
<comment type="caution">
    <text evidence="2">The sequence shown here is derived from an EMBL/GenBank/DDBJ whole genome shotgun (WGS) entry which is preliminary data.</text>
</comment>
<evidence type="ECO:0000313" key="2">
    <source>
        <dbReference type="EMBL" id="KGD68392.1"/>
    </source>
</evidence>
<dbReference type="PROSITE" id="PS51257">
    <property type="entry name" value="PROKAR_LIPOPROTEIN"/>
    <property type="match status" value="1"/>
</dbReference>
<dbReference type="PANTHER" id="PTHR43547:SF2">
    <property type="entry name" value="HYBRID SIGNAL TRANSDUCTION HISTIDINE KINASE C"/>
    <property type="match status" value="1"/>
</dbReference>
<dbReference type="eggNOG" id="COG3292">
    <property type="taxonomic scope" value="Bacteria"/>
</dbReference>
<keyword evidence="3" id="KW-1185">Reference proteome</keyword>
<dbReference type="Proteomes" id="UP000029554">
    <property type="component" value="Unassembled WGS sequence"/>
</dbReference>
<dbReference type="SUPFAM" id="SSF63829">
    <property type="entry name" value="Calcium-dependent phosphotriesterase"/>
    <property type="match status" value="2"/>
</dbReference>
<dbReference type="AlphaFoldDB" id="A0A095SUV6"/>